<evidence type="ECO:0000313" key="2">
    <source>
        <dbReference type="Proteomes" id="UP000614811"/>
    </source>
</evidence>
<organism evidence="1 2">
    <name type="scientific">Arenicella chitinivorans</name>
    <dbReference type="NCBI Taxonomy" id="1329800"/>
    <lineage>
        <taxon>Bacteria</taxon>
        <taxon>Pseudomonadati</taxon>
        <taxon>Pseudomonadota</taxon>
        <taxon>Gammaproteobacteria</taxon>
        <taxon>Arenicellales</taxon>
        <taxon>Arenicellaceae</taxon>
        <taxon>Arenicella</taxon>
    </lineage>
</organism>
<accession>A0A918RTK9</accession>
<dbReference type="Proteomes" id="UP000614811">
    <property type="component" value="Unassembled WGS sequence"/>
</dbReference>
<gene>
    <name evidence="1" type="ORF">GCM10008090_19170</name>
</gene>
<keyword evidence="2" id="KW-1185">Reference proteome</keyword>
<proteinExistence type="predicted"/>
<protein>
    <submittedName>
        <fullName evidence="1">Uncharacterized protein</fullName>
    </submittedName>
</protein>
<comment type="caution">
    <text evidence="1">The sequence shown here is derived from an EMBL/GenBank/DDBJ whole genome shotgun (WGS) entry which is preliminary data.</text>
</comment>
<sequence length="409" mass="45308">MAIETARAEKGKRLPSDTETINTLTTALSGKATDLPVRAVTNIHNAVEQALQNLDPRFNVNSSRVNGETHFGITTNEKVPLTLEIGGISKDDFLDRYQSVIDHGDEIKIRSDHVRVTGSGLFEAISQDAAGAITISGNKIAAKQKLLFVSPSKSHQEAFDDIDGVIVVGTKSFSFSGSNCAGLLSFAYKVEHGLESDTQFEMNLKLDQWDGVMILDLPYFEKVFSFFKRLSEGWSLFATLEVDGNVVLRSEGSPIAQTPETKNLADLLYYTNCARVVARALNIDVLFNSNVAFNQQQYRDLDDAAQLLDIPFVTEDKKAKFSSTIRADKNAQNIRRFLEADPQQSVLKLPENSTVHVFGEVIELPTKIIVVEKVQALVKTDLENICEGDLVTIDWLPVDGFRVTICFER</sequence>
<reference evidence="1" key="1">
    <citation type="journal article" date="2014" name="Int. J. Syst. Evol. Microbiol.">
        <title>Complete genome sequence of Corynebacterium casei LMG S-19264T (=DSM 44701T), isolated from a smear-ripened cheese.</title>
        <authorList>
            <consortium name="US DOE Joint Genome Institute (JGI-PGF)"/>
            <person name="Walter F."/>
            <person name="Albersmeier A."/>
            <person name="Kalinowski J."/>
            <person name="Ruckert C."/>
        </authorList>
    </citation>
    <scope>NUCLEOTIDE SEQUENCE</scope>
    <source>
        <strain evidence="1">KCTC 12711</strain>
    </source>
</reference>
<evidence type="ECO:0000313" key="1">
    <source>
        <dbReference type="EMBL" id="GHA09344.1"/>
    </source>
</evidence>
<reference evidence="1" key="2">
    <citation type="submission" date="2020-09" db="EMBL/GenBank/DDBJ databases">
        <authorList>
            <person name="Sun Q."/>
            <person name="Kim S."/>
        </authorList>
    </citation>
    <scope>NUCLEOTIDE SEQUENCE</scope>
    <source>
        <strain evidence="1">KCTC 12711</strain>
    </source>
</reference>
<name>A0A918RTK9_9GAMM</name>
<dbReference type="EMBL" id="BMXA01000002">
    <property type="protein sequence ID" value="GHA09344.1"/>
    <property type="molecule type" value="Genomic_DNA"/>
</dbReference>
<dbReference type="AlphaFoldDB" id="A0A918RTK9"/>